<evidence type="ECO:0000313" key="2">
    <source>
        <dbReference type="Proteomes" id="UP001604336"/>
    </source>
</evidence>
<sequence>MFNPQATQMPQPHFHPNGPQVCPHFMELVALRKGSSRPLPFIQQPPTLELKPLSLYMRYAYLVYHQLSGDHIKFIKPVEKGNLLRVLKDQRTTTEWSIVDIKSISPSLCLHKILI</sequence>
<protein>
    <submittedName>
        <fullName evidence="1">Retrotrans gag domain-containing protein</fullName>
    </submittedName>
</protein>
<accession>A0ABD1RZ68</accession>
<evidence type="ECO:0000313" key="1">
    <source>
        <dbReference type="EMBL" id="KAL2493259.1"/>
    </source>
</evidence>
<keyword evidence="2" id="KW-1185">Reference proteome</keyword>
<dbReference type="EMBL" id="JBFOLK010000008">
    <property type="protein sequence ID" value="KAL2493259.1"/>
    <property type="molecule type" value="Genomic_DNA"/>
</dbReference>
<reference evidence="2" key="1">
    <citation type="submission" date="2024-07" db="EMBL/GenBank/DDBJ databases">
        <title>Two chromosome-level genome assemblies of Korean endemic species Abeliophyllum distichum and Forsythia ovata (Oleaceae).</title>
        <authorList>
            <person name="Jang H."/>
        </authorList>
    </citation>
    <scope>NUCLEOTIDE SEQUENCE [LARGE SCALE GENOMIC DNA]</scope>
</reference>
<dbReference type="Proteomes" id="UP001604336">
    <property type="component" value="Unassembled WGS sequence"/>
</dbReference>
<dbReference type="AlphaFoldDB" id="A0ABD1RZ68"/>
<name>A0ABD1RZ68_9LAMI</name>
<organism evidence="1 2">
    <name type="scientific">Abeliophyllum distichum</name>
    <dbReference type="NCBI Taxonomy" id="126358"/>
    <lineage>
        <taxon>Eukaryota</taxon>
        <taxon>Viridiplantae</taxon>
        <taxon>Streptophyta</taxon>
        <taxon>Embryophyta</taxon>
        <taxon>Tracheophyta</taxon>
        <taxon>Spermatophyta</taxon>
        <taxon>Magnoliopsida</taxon>
        <taxon>eudicotyledons</taxon>
        <taxon>Gunneridae</taxon>
        <taxon>Pentapetalae</taxon>
        <taxon>asterids</taxon>
        <taxon>lamiids</taxon>
        <taxon>Lamiales</taxon>
        <taxon>Oleaceae</taxon>
        <taxon>Forsythieae</taxon>
        <taxon>Abeliophyllum</taxon>
    </lineage>
</organism>
<gene>
    <name evidence="1" type="ORF">Adt_28887</name>
</gene>
<comment type="caution">
    <text evidence="1">The sequence shown here is derived from an EMBL/GenBank/DDBJ whole genome shotgun (WGS) entry which is preliminary data.</text>
</comment>
<proteinExistence type="predicted"/>